<dbReference type="InterPro" id="IPR004840">
    <property type="entry name" value="Amino_acid_permease_CS"/>
</dbReference>
<evidence type="ECO:0000256" key="2">
    <source>
        <dbReference type="ARBA" id="ARBA00022448"/>
    </source>
</evidence>
<evidence type="ECO:0008006" key="9">
    <source>
        <dbReference type="Google" id="ProtNLM"/>
    </source>
</evidence>
<evidence type="ECO:0000256" key="1">
    <source>
        <dbReference type="ARBA" id="ARBA00004141"/>
    </source>
</evidence>
<dbReference type="Proteomes" id="UP001491310">
    <property type="component" value="Unassembled WGS sequence"/>
</dbReference>
<comment type="subcellular location">
    <subcellularLocation>
        <location evidence="1">Membrane</location>
        <topology evidence="1">Multi-pass membrane protein</topology>
    </subcellularLocation>
</comment>
<dbReference type="Pfam" id="PF13520">
    <property type="entry name" value="AA_permease_2"/>
    <property type="match status" value="1"/>
</dbReference>
<keyword evidence="5 6" id="KW-0472">Membrane</keyword>
<organism evidence="7 8">
    <name type="scientific">Coccomyxa subellipsoidea</name>
    <dbReference type="NCBI Taxonomy" id="248742"/>
    <lineage>
        <taxon>Eukaryota</taxon>
        <taxon>Viridiplantae</taxon>
        <taxon>Chlorophyta</taxon>
        <taxon>core chlorophytes</taxon>
        <taxon>Trebouxiophyceae</taxon>
        <taxon>Trebouxiophyceae incertae sedis</taxon>
        <taxon>Coccomyxaceae</taxon>
        <taxon>Coccomyxa</taxon>
    </lineage>
</organism>
<feature type="transmembrane region" description="Helical" evidence="6">
    <location>
        <begin position="224"/>
        <end position="245"/>
    </location>
</feature>
<dbReference type="PANTHER" id="PTHR45649:SF26">
    <property type="entry name" value="OS04G0435100 PROTEIN"/>
    <property type="match status" value="1"/>
</dbReference>
<dbReference type="EMBL" id="JALJOT010000001">
    <property type="protein sequence ID" value="KAK9918140.1"/>
    <property type="molecule type" value="Genomic_DNA"/>
</dbReference>
<feature type="transmembrane region" description="Helical" evidence="6">
    <location>
        <begin position="144"/>
        <end position="163"/>
    </location>
</feature>
<evidence type="ECO:0000313" key="7">
    <source>
        <dbReference type="EMBL" id="KAK9918140.1"/>
    </source>
</evidence>
<keyword evidence="8" id="KW-1185">Reference proteome</keyword>
<feature type="transmembrane region" description="Helical" evidence="6">
    <location>
        <begin position="430"/>
        <end position="455"/>
    </location>
</feature>
<dbReference type="PANTHER" id="PTHR45649">
    <property type="entry name" value="AMINO-ACID PERMEASE BAT1"/>
    <property type="match status" value="1"/>
</dbReference>
<evidence type="ECO:0000256" key="5">
    <source>
        <dbReference type="ARBA" id="ARBA00023136"/>
    </source>
</evidence>
<evidence type="ECO:0000313" key="8">
    <source>
        <dbReference type="Proteomes" id="UP001491310"/>
    </source>
</evidence>
<feature type="transmembrane region" description="Helical" evidence="6">
    <location>
        <begin position="257"/>
        <end position="284"/>
    </location>
</feature>
<evidence type="ECO:0000256" key="3">
    <source>
        <dbReference type="ARBA" id="ARBA00022692"/>
    </source>
</evidence>
<evidence type="ECO:0000256" key="4">
    <source>
        <dbReference type="ARBA" id="ARBA00022989"/>
    </source>
</evidence>
<dbReference type="PIRSF" id="PIRSF006060">
    <property type="entry name" value="AA_transporter"/>
    <property type="match status" value="1"/>
</dbReference>
<feature type="transmembrane region" description="Helical" evidence="6">
    <location>
        <begin position="394"/>
        <end position="418"/>
    </location>
</feature>
<feature type="transmembrane region" description="Helical" evidence="6">
    <location>
        <begin position="318"/>
        <end position="339"/>
    </location>
</feature>
<feature type="transmembrane region" description="Helical" evidence="6">
    <location>
        <begin position="101"/>
        <end position="124"/>
    </location>
</feature>
<dbReference type="PROSITE" id="PS00218">
    <property type="entry name" value="AMINO_ACID_PERMEASE_1"/>
    <property type="match status" value="1"/>
</dbReference>
<feature type="transmembrane region" description="Helical" evidence="6">
    <location>
        <begin position="21"/>
        <end position="45"/>
    </location>
</feature>
<accession>A0ABR2Z2D4</accession>
<proteinExistence type="predicted"/>
<feature type="transmembrane region" description="Helical" evidence="6">
    <location>
        <begin position="467"/>
        <end position="489"/>
    </location>
</feature>
<dbReference type="InterPro" id="IPR002293">
    <property type="entry name" value="AA/rel_permease1"/>
</dbReference>
<keyword evidence="4 6" id="KW-1133">Transmembrane helix</keyword>
<comment type="caution">
    <text evidence="7">The sequence shown here is derived from an EMBL/GenBank/DDBJ whole genome shotgun (WGS) entry which is preliminary data.</text>
</comment>
<reference evidence="7 8" key="1">
    <citation type="journal article" date="2024" name="Nat. Commun.">
        <title>Phylogenomics reveals the evolutionary origins of lichenization in chlorophyte algae.</title>
        <authorList>
            <person name="Puginier C."/>
            <person name="Libourel C."/>
            <person name="Otte J."/>
            <person name="Skaloud P."/>
            <person name="Haon M."/>
            <person name="Grisel S."/>
            <person name="Petersen M."/>
            <person name="Berrin J.G."/>
            <person name="Delaux P.M."/>
            <person name="Dal Grande F."/>
            <person name="Keller J."/>
        </authorList>
    </citation>
    <scope>NUCLEOTIDE SEQUENCE [LARGE SCALE GENOMIC DNA]</scope>
    <source>
        <strain evidence="7 8">SAG 216-7</strain>
    </source>
</reference>
<keyword evidence="3 6" id="KW-0812">Transmembrane</keyword>
<keyword evidence="2" id="KW-0813">Transport</keyword>
<feature type="transmembrane region" description="Helical" evidence="6">
    <location>
        <begin position="370"/>
        <end position="388"/>
    </location>
</feature>
<feature type="transmembrane region" description="Helical" evidence="6">
    <location>
        <begin position="57"/>
        <end position="81"/>
    </location>
</feature>
<name>A0ABR2Z2D4_9CHLO</name>
<dbReference type="Gene3D" id="1.20.1740.10">
    <property type="entry name" value="Amino acid/polyamine transporter I"/>
    <property type="match status" value="1"/>
</dbReference>
<evidence type="ECO:0000256" key="6">
    <source>
        <dbReference type="SAM" id="Phobius"/>
    </source>
</evidence>
<protein>
    <recommendedName>
        <fullName evidence="9">Amino acid transporter</fullName>
    </recommendedName>
</protein>
<feature type="transmembrane region" description="Helical" evidence="6">
    <location>
        <begin position="170"/>
        <end position="193"/>
    </location>
</feature>
<gene>
    <name evidence="7" type="ORF">WJX75_001594</name>
</gene>
<sequence>MDSGEERLKALGYKQELRRDFTLVSNTAISFSIISTLLGVTGSLPLAYNNGGAPTAIWGWVLVSGMTMTVALTMAEIVSSLPSSGGPYFWATHLAPRRGKLPAFAGWLTGWFNLLGQVAITAGIDFSLTNHIACMWALGNGHILTQKELLAVYGVILAIHGIVNTISTRILAWIATFSAAWHFVGAMVLAVLIPCVAPTHQSASFVFLEFQGADVTASGITNNAYIFFVGMLMAQFTFTGYDACGHMSEETKSADKTAAWGIVLAVGLSAISGFIYIIALMFSIQDPTDLLTGSANGYVAGQIMWDAFLYRYGTGVGAMGALVIPLVAAFCCGATSVASNSRMLWSFSRDRGVPGHRLWSSVNRLTGTPINAVWAMVIFAFILGLPMLNSTVAFSAVVSISTIGLYISYAIPIAVRLFNAKDFQPGPFNLGWLGPIIATIAILWVSFITIIFVLPNVYPVTYQTLNYAPVAVGIVLFGALFAWILPCGFGAKDWFKGCRQTLDDSAHNKKEYSAEPKSV</sequence>